<evidence type="ECO:0000313" key="2">
    <source>
        <dbReference type="Proteomes" id="UP001225316"/>
    </source>
</evidence>
<evidence type="ECO:0000313" key="1">
    <source>
        <dbReference type="EMBL" id="MDQ8207213.1"/>
    </source>
</evidence>
<organism evidence="1 2">
    <name type="scientific">Thalassobacterium maritimum</name>
    <dbReference type="NCBI Taxonomy" id="3041265"/>
    <lineage>
        <taxon>Bacteria</taxon>
        <taxon>Pseudomonadati</taxon>
        <taxon>Verrucomicrobiota</taxon>
        <taxon>Opitutia</taxon>
        <taxon>Puniceicoccales</taxon>
        <taxon>Coraliomargaritaceae</taxon>
        <taxon>Thalassobacterium</taxon>
    </lineage>
</organism>
<keyword evidence="2" id="KW-1185">Reference proteome</keyword>
<accession>A0ABU1AT41</accession>
<sequence>MQLHNHIHAFILLLITTISAGAQPAVREIEFNVYGQYPVRNIEYRPIGESSIQLGEEPPAPVAIKTHSLARMGPYTYKGIEPIEFYNAKNQELVAKVTIPPDSDKWLLIFLKNPRYKSDPNGQLRYLVYPFNDSPSHLPADGLIFLNISGNALDGLLEDKRVSLGVGESGTYRVQESLPINLWARSFDGEKLLPALVKTYSFTPNHRYLMIFFPPVLTGSVDLDVRFLSESAE</sequence>
<dbReference type="Proteomes" id="UP001225316">
    <property type="component" value="Unassembled WGS sequence"/>
</dbReference>
<gene>
    <name evidence="1" type="ORF">QEH52_06820</name>
</gene>
<proteinExistence type="predicted"/>
<reference evidence="1 2" key="1">
    <citation type="submission" date="2023-04" db="EMBL/GenBank/DDBJ databases">
        <title>A novel bacteria isolated from coastal sediment.</title>
        <authorList>
            <person name="Liu X.-J."/>
            <person name="Du Z.-J."/>
        </authorList>
    </citation>
    <scope>NUCLEOTIDE SEQUENCE [LARGE SCALE GENOMIC DNA]</scope>
    <source>
        <strain evidence="1 2">SDUM461003</strain>
    </source>
</reference>
<protein>
    <submittedName>
        <fullName evidence="1">Uncharacterized protein</fullName>
    </submittedName>
</protein>
<comment type="caution">
    <text evidence="1">The sequence shown here is derived from an EMBL/GenBank/DDBJ whole genome shotgun (WGS) entry which is preliminary data.</text>
</comment>
<dbReference type="RefSeq" id="WP_308949349.1">
    <property type="nucleotide sequence ID" value="NZ_JARXHW010000011.1"/>
</dbReference>
<name>A0ABU1AT41_9BACT</name>
<dbReference type="EMBL" id="JARXHW010000011">
    <property type="protein sequence ID" value="MDQ8207213.1"/>
    <property type="molecule type" value="Genomic_DNA"/>
</dbReference>